<dbReference type="Proteomes" id="UP000314294">
    <property type="component" value="Unassembled WGS sequence"/>
</dbReference>
<accession>A0A4Z2GJ31</accession>
<sequence length="174" mass="19772">MSRGLNECFIVPEAFLVRRKPPIGRRRRNGRLLICREEKSSAGKSLLAALASHPLILQLAGPLCGTRPPRRARLFAQEKSPDSFAAAHDHRAERKFPSEIVRKEQADTRCKADRTKPLRDNDRLRFAFRVEVVGPYLVFYLERSSAFCDVSRPEVKRSLVLALMDTGKRGQPFS</sequence>
<dbReference type="EMBL" id="SRLO01000533">
    <property type="protein sequence ID" value="TNN52873.1"/>
    <property type="molecule type" value="Genomic_DNA"/>
</dbReference>
<evidence type="ECO:0000313" key="1">
    <source>
        <dbReference type="EMBL" id="TNN52873.1"/>
    </source>
</evidence>
<protein>
    <submittedName>
        <fullName evidence="1">Uncharacterized protein</fullName>
    </submittedName>
</protein>
<organism evidence="1 2">
    <name type="scientific">Liparis tanakae</name>
    <name type="common">Tanaka's snailfish</name>
    <dbReference type="NCBI Taxonomy" id="230148"/>
    <lineage>
        <taxon>Eukaryota</taxon>
        <taxon>Metazoa</taxon>
        <taxon>Chordata</taxon>
        <taxon>Craniata</taxon>
        <taxon>Vertebrata</taxon>
        <taxon>Euteleostomi</taxon>
        <taxon>Actinopterygii</taxon>
        <taxon>Neopterygii</taxon>
        <taxon>Teleostei</taxon>
        <taxon>Neoteleostei</taxon>
        <taxon>Acanthomorphata</taxon>
        <taxon>Eupercaria</taxon>
        <taxon>Perciformes</taxon>
        <taxon>Cottioidei</taxon>
        <taxon>Cottales</taxon>
        <taxon>Liparidae</taxon>
        <taxon>Liparis</taxon>
    </lineage>
</organism>
<gene>
    <name evidence="1" type="ORF">EYF80_036886</name>
</gene>
<evidence type="ECO:0000313" key="2">
    <source>
        <dbReference type="Proteomes" id="UP000314294"/>
    </source>
</evidence>
<name>A0A4Z2GJ31_9TELE</name>
<proteinExistence type="predicted"/>
<dbReference type="AlphaFoldDB" id="A0A4Z2GJ31"/>
<comment type="caution">
    <text evidence="1">The sequence shown here is derived from an EMBL/GenBank/DDBJ whole genome shotgun (WGS) entry which is preliminary data.</text>
</comment>
<reference evidence="1 2" key="1">
    <citation type="submission" date="2019-03" db="EMBL/GenBank/DDBJ databases">
        <title>First draft genome of Liparis tanakae, snailfish: a comprehensive survey of snailfish specific genes.</title>
        <authorList>
            <person name="Kim W."/>
            <person name="Song I."/>
            <person name="Jeong J.-H."/>
            <person name="Kim D."/>
            <person name="Kim S."/>
            <person name="Ryu S."/>
            <person name="Song J.Y."/>
            <person name="Lee S.K."/>
        </authorList>
    </citation>
    <scope>NUCLEOTIDE SEQUENCE [LARGE SCALE GENOMIC DNA]</scope>
    <source>
        <tissue evidence="1">Muscle</tissue>
    </source>
</reference>
<keyword evidence="2" id="KW-1185">Reference proteome</keyword>